<organism evidence="8 10">
    <name type="scientific">Dehalococcoides mccartyi</name>
    <dbReference type="NCBI Taxonomy" id="61435"/>
    <lineage>
        <taxon>Bacteria</taxon>
        <taxon>Bacillati</taxon>
        <taxon>Chloroflexota</taxon>
        <taxon>Dehalococcoidia</taxon>
        <taxon>Dehalococcoidales</taxon>
        <taxon>Dehalococcoidaceae</taxon>
        <taxon>Dehalococcoides</taxon>
    </lineage>
</organism>
<comment type="cofactor">
    <cofactor evidence="1">
        <name>[4Fe-4S] cluster</name>
        <dbReference type="ChEBI" id="CHEBI:49883"/>
    </cofactor>
</comment>
<dbReference type="InterPro" id="IPR034457">
    <property type="entry name" value="Organic_radical-activating"/>
</dbReference>
<dbReference type="InterPro" id="IPR013785">
    <property type="entry name" value="Aldolase_TIM"/>
</dbReference>
<keyword evidence="5" id="KW-0408">Iron</keyword>
<dbReference type="CDD" id="cd01335">
    <property type="entry name" value="Radical_SAM"/>
    <property type="match status" value="1"/>
</dbReference>
<dbReference type="SFLD" id="SFLDS00029">
    <property type="entry name" value="Radical_SAM"/>
    <property type="match status" value="1"/>
</dbReference>
<evidence type="ECO:0000256" key="4">
    <source>
        <dbReference type="ARBA" id="ARBA00022723"/>
    </source>
</evidence>
<keyword evidence="2" id="KW-0004">4Fe-4S</keyword>
<evidence type="ECO:0000256" key="5">
    <source>
        <dbReference type="ARBA" id="ARBA00023004"/>
    </source>
</evidence>
<evidence type="ECO:0000259" key="7">
    <source>
        <dbReference type="PROSITE" id="PS51918"/>
    </source>
</evidence>
<evidence type="ECO:0000313" key="8">
    <source>
        <dbReference type="EMBL" id="AMU86388.1"/>
    </source>
</evidence>
<protein>
    <submittedName>
        <fullName evidence="8">Radical SAM domain-containing protein</fullName>
    </submittedName>
    <submittedName>
        <fullName evidence="9">Radical SAM protein</fullName>
    </submittedName>
</protein>
<dbReference type="Proteomes" id="UP000076394">
    <property type="component" value="Chromosome"/>
</dbReference>
<dbReference type="InterPro" id="IPR058240">
    <property type="entry name" value="rSAM_sf"/>
</dbReference>
<evidence type="ECO:0000256" key="6">
    <source>
        <dbReference type="ARBA" id="ARBA00023014"/>
    </source>
</evidence>
<dbReference type="Pfam" id="PF04055">
    <property type="entry name" value="Radical_SAM"/>
    <property type="match status" value="1"/>
</dbReference>
<dbReference type="EMBL" id="CP011127">
    <property type="protein sequence ID" value="AMU86388.1"/>
    <property type="molecule type" value="Genomic_DNA"/>
</dbReference>
<dbReference type="AlphaFoldDB" id="A0A142V9D2"/>
<dbReference type="InterPro" id="IPR007197">
    <property type="entry name" value="rSAM"/>
</dbReference>
<dbReference type="RefSeq" id="WP_011309134.1">
    <property type="nucleotide sequence ID" value="NZ_AP024514.1"/>
</dbReference>
<evidence type="ECO:0000313" key="10">
    <source>
        <dbReference type="Proteomes" id="UP000076394"/>
    </source>
</evidence>
<keyword evidence="3" id="KW-0949">S-adenosyl-L-methionine</keyword>
<dbReference type="GO" id="GO:0051539">
    <property type="term" value="F:4 iron, 4 sulfur cluster binding"/>
    <property type="evidence" value="ECO:0007669"/>
    <property type="project" value="UniProtKB-KW"/>
</dbReference>
<sequence>MKVYHLAYEPSYHSMDFHFWTECNLKCRGCYTNYEVYDFGLLDDPVAEIITRERQSPPTEFLSFDQVMEKIDGYTIKYAVFLGTEAVLDPELPKLAKAVHEKYGSFNILLTNGIRMPDLTDIDQIIFSLKAYSEDIYRDYTSRSNKSALENLKKIHAGLGDRKLHVEVVYIPDYIAKDEIEKVAQFLASIDKDMSFRIDAYFPIPGCPWRAANKEEVEEAAVVARKYLNNVVVLTLDMKRIGDKAVKVF</sequence>
<dbReference type="EMBL" id="PHFD01000127">
    <property type="protein sequence ID" value="PKH47290.1"/>
    <property type="molecule type" value="Genomic_DNA"/>
</dbReference>
<gene>
    <name evidence="9" type="ORF">CVH13_00634</name>
    <name evidence="8" type="ORF">Dm11a5_0562</name>
</gene>
<dbReference type="OMA" id="MIRENPQ"/>
<dbReference type="PANTHER" id="PTHR30352">
    <property type="entry name" value="PYRUVATE FORMATE-LYASE-ACTIVATING ENZYME"/>
    <property type="match status" value="1"/>
</dbReference>
<dbReference type="Gene3D" id="3.20.20.70">
    <property type="entry name" value="Aldolase class I"/>
    <property type="match status" value="1"/>
</dbReference>
<dbReference type="GO" id="GO:0046872">
    <property type="term" value="F:metal ion binding"/>
    <property type="evidence" value="ECO:0007669"/>
    <property type="project" value="UniProtKB-KW"/>
</dbReference>
<evidence type="ECO:0000256" key="2">
    <source>
        <dbReference type="ARBA" id="ARBA00022485"/>
    </source>
</evidence>
<evidence type="ECO:0000256" key="1">
    <source>
        <dbReference type="ARBA" id="ARBA00001966"/>
    </source>
</evidence>
<dbReference type="PROSITE" id="PS51918">
    <property type="entry name" value="RADICAL_SAM"/>
    <property type="match status" value="1"/>
</dbReference>
<dbReference type="OrthoDB" id="157380at2"/>
<name>A0A142V9D2_9CHLR</name>
<keyword evidence="4" id="KW-0479">Metal-binding</keyword>
<evidence type="ECO:0000256" key="3">
    <source>
        <dbReference type="ARBA" id="ARBA00022691"/>
    </source>
</evidence>
<feature type="domain" description="Radical SAM core" evidence="7">
    <location>
        <begin position="7"/>
        <end position="239"/>
    </location>
</feature>
<dbReference type="GO" id="GO:0003824">
    <property type="term" value="F:catalytic activity"/>
    <property type="evidence" value="ECO:0007669"/>
    <property type="project" value="InterPro"/>
</dbReference>
<keyword evidence="6" id="KW-0411">Iron-sulfur</keyword>
<dbReference type="PATRIC" id="fig|61435.8.peg.558"/>
<dbReference type="Proteomes" id="UP000233649">
    <property type="component" value="Unassembled WGS sequence"/>
</dbReference>
<proteinExistence type="predicted"/>
<reference evidence="8 10" key="1">
    <citation type="submission" date="2015-03" db="EMBL/GenBank/DDBJ databases">
        <title>Genomic characterization of Dehalococcoides mccartyi strain 11a5, an unusal plasmid-containing chloroethene dechlorinator.</title>
        <authorList>
            <person name="Zhao S."/>
            <person name="Ding C."/>
            <person name="He J."/>
        </authorList>
    </citation>
    <scope>NUCLEOTIDE SEQUENCE [LARGE SCALE GENOMIC DNA]</scope>
    <source>
        <strain evidence="8 10">11a5</strain>
    </source>
</reference>
<evidence type="ECO:0000313" key="9">
    <source>
        <dbReference type="EMBL" id="PKH47290.1"/>
    </source>
</evidence>
<reference evidence="9 11" key="2">
    <citation type="journal article" date="2017" name="FEMS Microbiol. Ecol.">
        <title>Reconstructed genomes of novel Dehalococcoides mccartyi strains from 1,2,3,4-tetrachlorodibenzo-p-dioxin-dechlorinating enrichment cultures reveal divergent reductive dehalogenase gene profiles.</title>
        <authorList>
            <person name="Dam H.T."/>
            <person name="Vollmers J."/>
            <person name="Kaster A.K."/>
            <person name="Haggblom M.M."/>
        </authorList>
    </citation>
    <scope>NUCLEOTIDE SEQUENCE [LARGE SCALE GENOMIC DNA]</scope>
    <source>
        <strain evidence="9 11">H1-3-2.001</strain>
    </source>
</reference>
<accession>A0A142V9D2</accession>
<evidence type="ECO:0000313" key="11">
    <source>
        <dbReference type="Proteomes" id="UP000233649"/>
    </source>
</evidence>
<dbReference type="PANTHER" id="PTHR30352:SF5">
    <property type="entry name" value="PYRUVATE FORMATE-LYASE 1-ACTIVATING ENZYME"/>
    <property type="match status" value="1"/>
</dbReference>
<dbReference type="SUPFAM" id="SSF102114">
    <property type="entry name" value="Radical SAM enzymes"/>
    <property type="match status" value="1"/>
</dbReference>